<dbReference type="AlphaFoldDB" id="A0A328XW25"/>
<dbReference type="OrthoDB" id="6164231at2"/>
<reference evidence="1 2" key="1">
    <citation type="submission" date="2018-06" db="EMBL/GenBank/DDBJ databases">
        <title>Comparative analysis of microorganisms from saline springs in Andes Mountain Range, Colombia.</title>
        <authorList>
            <person name="Rubin E."/>
        </authorList>
    </citation>
    <scope>NUCLEOTIDE SEQUENCE [LARGE SCALE GENOMIC DNA]</scope>
    <source>
        <strain evidence="1 2">USBA-857</strain>
    </source>
</reference>
<comment type="caution">
    <text evidence="1">The sequence shown here is derived from an EMBL/GenBank/DDBJ whole genome shotgun (WGS) entry which is preliminary data.</text>
</comment>
<dbReference type="EMBL" id="QLSX01000005">
    <property type="protein sequence ID" value="RAR61497.1"/>
    <property type="molecule type" value="Genomic_DNA"/>
</dbReference>
<gene>
    <name evidence="1" type="ORF">BCL93_10594</name>
</gene>
<evidence type="ECO:0000313" key="2">
    <source>
        <dbReference type="Proteomes" id="UP000249700"/>
    </source>
</evidence>
<evidence type="ECO:0000313" key="1">
    <source>
        <dbReference type="EMBL" id="RAR61497.1"/>
    </source>
</evidence>
<dbReference type="RefSeq" id="WP_112054843.1">
    <property type="nucleotide sequence ID" value="NZ_QLSX01000005.1"/>
</dbReference>
<organism evidence="1 2">
    <name type="scientific">Onishia taeanensis</name>
    <dbReference type="NCBI Taxonomy" id="284577"/>
    <lineage>
        <taxon>Bacteria</taxon>
        <taxon>Pseudomonadati</taxon>
        <taxon>Pseudomonadota</taxon>
        <taxon>Gammaproteobacteria</taxon>
        <taxon>Oceanospirillales</taxon>
        <taxon>Halomonadaceae</taxon>
        <taxon>Onishia</taxon>
    </lineage>
</organism>
<dbReference type="Proteomes" id="UP000249700">
    <property type="component" value="Unassembled WGS sequence"/>
</dbReference>
<accession>A0A328XW25</accession>
<proteinExistence type="predicted"/>
<name>A0A328XW25_9GAMM</name>
<sequence length="182" mass="20995">MFNWIARHKPPVVWIIKQLDDLEQLDAQVLHLCGQGEAIGPGSVRKRRKDLAKGDFQGQIRLSDSGITLHAELFSALVPVDDLEWLDQRHVRWQARLWRVAWVPERCWAYRGPLTIDDATGPEGSLISTEDMSIFREKLSTRNTPAPSSRWWELVALGDEQRRFDYTSIPDSHRLAANSRKR</sequence>
<protein>
    <submittedName>
        <fullName evidence="1">Uncharacterized protein</fullName>
    </submittedName>
</protein>